<keyword evidence="6" id="KW-0474">Menaquinone biosynthesis</keyword>
<evidence type="ECO:0000256" key="6">
    <source>
        <dbReference type="HAMAP-Rule" id="MF_01659"/>
    </source>
</evidence>
<dbReference type="SUPFAM" id="SSF52518">
    <property type="entry name" value="Thiamin diphosphate-binding fold (THDP-binding)"/>
    <property type="match status" value="2"/>
</dbReference>
<keyword evidence="3 6" id="KW-0460">Magnesium</keyword>
<dbReference type="Pfam" id="PF02775">
    <property type="entry name" value="TPP_enzyme_C"/>
    <property type="match status" value="1"/>
</dbReference>
<comment type="function">
    <text evidence="6">Catalyzes the thiamine diphosphate-dependent decarboxylation of 2-oxoglutarate and the subsequent addition of the resulting succinic semialdehyde-thiamine pyrophosphate anion to isochorismate to yield 2-succinyl-5-enolpyruvyl-6-hydroxy-3-cyclohexene-1-carboxylate (SEPHCHC).</text>
</comment>
<dbReference type="NCBIfam" id="TIGR00173">
    <property type="entry name" value="menD"/>
    <property type="match status" value="1"/>
</dbReference>
<feature type="domain" description="Thiamine pyrophosphate enzyme N-terminal TPP-binding" evidence="8">
    <location>
        <begin position="7"/>
        <end position="124"/>
    </location>
</feature>
<accession>A0AA46TE46</accession>
<comment type="subunit">
    <text evidence="6">Homodimer.</text>
</comment>
<sequence length="542" mass="56610">MSAATAVAHVVVDELVRFGVRDAVVSPGSRSAPLAYALHEADRAGRLRLHVRVDERSAGFLSVGLAKGSHRPVPVVTTSGTAVANLHPAVLEAAHSRVPLIVVSADRPAELRDTGANQTTDQVKLFGDAVVRYAEIPAADVIPASSADWRSVASRTFAAGRSGPVHLNVCLREPLAAPSVEVPPGRPGDVPWTAASAPARPEPVALDVGPRTVVVAGDDAGPPARVLAQDAGWPLFAEPTSGSRTGTRPIATYRLLLGRSSLAERIERVVVYGHPTLSRPVTGLLDRADVEVVVVAPHDAPVVRGAARVVEAVEAPEPAGDGWLEEWTAADAEIRARLDGLLSELPGLTPWAVARAVSQAVPPEGLLVVGSSSPVRDLDLMARAYPVGERRMVMANRGLAGIDGTISTAIGAALGRRSSRSLAYVGDLTFLHDSNGLLLGPDEPRPDLTIVVANDDGGSIFATLEQGAEEYADAFERIFGTPTGVDLGVLCASMGVAHQKVDSNDALVDALARIPDGIEVVEAVIGRGDRRVLDGRIRGLVD</sequence>
<comment type="catalytic activity">
    <reaction evidence="6">
        <text>isochorismate + 2-oxoglutarate + H(+) = 5-enolpyruvoyl-6-hydroxy-2-succinyl-cyclohex-3-ene-1-carboxylate + CO2</text>
        <dbReference type="Rhea" id="RHEA:25593"/>
        <dbReference type="ChEBI" id="CHEBI:15378"/>
        <dbReference type="ChEBI" id="CHEBI:16526"/>
        <dbReference type="ChEBI" id="CHEBI:16810"/>
        <dbReference type="ChEBI" id="CHEBI:29780"/>
        <dbReference type="ChEBI" id="CHEBI:58818"/>
        <dbReference type="EC" id="2.2.1.9"/>
    </reaction>
</comment>
<reference evidence="9" key="1">
    <citation type="submission" date="2022-01" db="EMBL/GenBank/DDBJ databases">
        <title>Nocardioidaceae gen. sp. A5X3R13.</title>
        <authorList>
            <person name="Lopez Marin M.A."/>
            <person name="Uhlik O."/>
        </authorList>
    </citation>
    <scope>NUCLEOTIDE SEQUENCE</scope>
    <source>
        <strain evidence="9">A5X3R13</strain>
    </source>
</reference>
<dbReference type="CDD" id="cd02009">
    <property type="entry name" value="TPP_SHCHC_synthase"/>
    <property type="match status" value="1"/>
</dbReference>
<dbReference type="GO" id="GO:0009234">
    <property type="term" value="P:menaquinone biosynthetic process"/>
    <property type="evidence" value="ECO:0007669"/>
    <property type="project" value="UniProtKB-UniRule"/>
</dbReference>
<keyword evidence="1 6" id="KW-0808">Transferase</keyword>
<evidence type="ECO:0000313" key="10">
    <source>
        <dbReference type="Proteomes" id="UP001164390"/>
    </source>
</evidence>
<evidence type="ECO:0000256" key="2">
    <source>
        <dbReference type="ARBA" id="ARBA00022723"/>
    </source>
</evidence>
<evidence type="ECO:0000256" key="3">
    <source>
        <dbReference type="ARBA" id="ARBA00022842"/>
    </source>
</evidence>
<dbReference type="InterPro" id="IPR004433">
    <property type="entry name" value="MenaQ_synth_MenD"/>
</dbReference>
<gene>
    <name evidence="6 9" type="primary">menD</name>
    <name evidence="9" type="ORF">L0C25_14035</name>
</gene>
<dbReference type="HAMAP" id="MF_01659">
    <property type="entry name" value="MenD"/>
    <property type="match status" value="1"/>
</dbReference>
<comment type="pathway">
    <text evidence="6">Quinol/quinone metabolism; 1,4-dihydroxy-2-naphthoate biosynthesis; 1,4-dihydroxy-2-naphthoate from chorismate: step 2/7.</text>
</comment>
<dbReference type="CDD" id="cd07037">
    <property type="entry name" value="TPP_PYR_MenD"/>
    <property type="match status" value="1"/>
</dbReference>
<dbReference type="GO" id="GO:0070204">
    <property type="term" value="F:2-succinyl-5-enolpyruvyl-6-hydroxy-3-cyclohexene-1-carboxylic-acid synthase activity"/>
    <property type="evidence" value="ECO:0007669"/>
    <property type="project" value="UniProtKB-UniRule"/>
</dbReference>
<evidence type="ECO:0000256" key="1">
    <source>
        <dbReference type="ARBA" id="ARBA00022679"/>
    </source>
</evidence>
<protein>
    <recommendedName>
        <fullName evidence="6">2-succinyl-5-enolpyruvyl-6-hydroxy-3-cyclohexene-1-carboxylate synthase</fullName>
        <shortName evidence="6">SEPHCHC synthase</shortName>
        <ecNumber evidence="6">2.2.1.9</ecNumber>
    </recommendedName>
    <alternativeName>
        <fullName evidence="6">Menaquinone biosynthesis protein MenD</fullName>
    </alternativeName>
</protein>
<proteinExistence type="inferred from homology"/>
<keyword evidence="10" id="KW-1185">Reference proteome</keyword>
<dbReference type="Gene3D" id="3.40.50.1220">
    <property type="entry name" value="TPP-binding domain"/>
    <property type="match status" value="1"/>
</dbReference>
<dbReference type="GO" id="GO:0000287">
    <property type="term" value="F:magnesium ion binding"/>
    <property type="evidence" value="ECO:0007669"/>
    <property type="project" value="UniProtKB-UniRule"/>
</dbReference>
<dbReference type="GO" id="GO:0030145">
    <property type="term" value="F:manganese ion binding"/>
    <property type="evidence" value="ECO:0007669"/>
    <property type="project" value="UniProtKB-UniRule"/>
</dbReference>
<keyword evidence="5 6" id="KW-0464">Manganese</keyword>
<dbReference type="PANTHER" id="PTHR42916:SF1">
    <property type="entry name" value="PROTEIN PHYLLO, CHLOROPLASTIC"/>
    <property type="match status" value="1"/>
</dbReference>
<dbReference type="Gene3D" id="3.40.50.970">
    <property type="match status" value="2"/>
</dbReference>
<comment type="cofactor">
    <cofactor evidence="6">
        <name>Mg(2+)</name>
        <dbReference type="ChEBI" id="CHEBI:18420"/>
    </cofactor>
    <cofactor evidence="6">
        <name>Mn(2+)</name>
        <dbReference type="ChEBI" id="CHEBI:29035"/>
    </cofactor>
</comment>
<comment type="similarity">
    <text evidence="6">Belongs to the TPP enzyme family. MenD subfamily.</text>
</comment>
<dbReference type="GO" id="GO:0030976">
    <property type="term" value="F:thiamine pyrophosphate binding"/>
    <property type="evidence" value="ECO:0007669"/>
    <property type="project" value="UniProtKB-UniRule"/>
</dbReference>
<evidence type="ECO:0000259" key="8">
    <source>
        <dbReference type="Pfam" id="PF02776"/>
    </source>
</evidence>
<evidence type="ECO:0000259" key="7">
    <source>
        <dbReference type="Pfam" id="PF02775"/>
    </source>
</evidence>
<comment type="cofactor">
    <cofactor evidence="6">
        <name>thiamine diphosphate</name>
        <dbReference type="ChEBI" id="CHEBI:58937"/>
    </cofactor>
    <text evidence="6">Binds 1 thiamine pyrophosphate per subunit.</text>
</comment>
<organism evidence="9 10">
    <name type="scientific">Solicola gregarius</name>
    <dbReference type="NCBI Taxonomy" id="2908642"/>
    <lineage>
        <taxon>Bacteria</taxon>
        <taxon>Bacillati</taxon>
        <taxon>Actinomycetota</taxon>
        <taxon>Actinomycetes</taxon>
        <taxon>Propionibacteriales</taxon>
        <taxon>Nocardioidaceae</taxon>
        <taxon>Solicola</taxon>
    </lineage>
</organism>
<dbReference type="Pfam" id="PF02776">
    <property type="entry name" value="TPP_enzyme_N"/>
    <property type="match status" value="1"/>
</dbReference>
<keyword evidence="4 6" id="KW-0786">Thiamine pyrophosphate</keyword>
<dbReference type="InterPro" id="IPR012001">
    <property type="entry name" value="Thiamin_PyroP_enz_TPP-bd_dom"/>
</dbReference>
<dbReference type="EMBL" id="CP094970">
    <property type="protein sequence ID" value="UYM03667.1"/>
    <property type="molecule type" value="Genomic_DNA"/>
</dbReference>
<dbReference type="EC" id="2.2.1.9" evidence="6"/>
<dbReference type="InterPro" id="IPR029061">
    <property type="entry name" value="THDP-binding"/>
</dbReference>
<evidence type="ECO:0000256" key="4">
    <source>
        <dbReference type="ARBA" id="ARBA00023052"/>
    </source>
</evidence>
<dbReference type="RefSeq" id="WP_271632296.1">
    <property type="nucleotide sequence ID" value="NZ_CP094970.1"/>
</dbReference>
<feature type="domain" description="Thiamine pyrophosphate enzyme TPP-binding" evidence="7">
    <location>
        <begin position="381"/>
        <end position="514"/>
    </location>
</feature>
<dbReference type="AlphaFoldDB" id="A0AA46TE46"/>
<evidence type="ECO:0000256" key="5">
    <source>
        <dbReference type="ARBA" id="ARBA00023211"/>
    </source>
</evidence>
<dbReference type="PIRSF" id="PIRSF004983">
    <property type="entry name" value="MenD"/>
    <property type="match status" value="1"/>
</dbReference>
<dbReference type="InterPro" id="IPR011766">
    <property type="entry name" value="TPP_enzyme_TPP-bd"/>
</dbReference>
<keyword evidence="2 6" id="KW-0479">Metal-binding</keyword>
<dbReference type="Proteomes" id="UP001164390">
    <property type="component" value="Chromosome"/>
</dbReference>
<evidence type="ECO:0000313" key="9">
    <source>
        <dbReference type="EMBL" id="UYM03667.1"/>
    </source>
</evidence>
<comment type="pathway">
    <text evidence="6">Quinol/quinone metabolism; menaquinone biosynthesis.</text>
</comment>
<name>A0AA46TE46_9ACTN</name>
<dbReference type="PANTHER" id="PTHR42916">
    <property type="entry name" value="2-SUCCINYL-5-ENOLPYRUVYL-6-HYDROXY-3-CYCLOHEXENE-1-CARBOXYLATE SYNTHASE"/>
    <property type="match status" value="1"/>
</dbReference>
<dbReference type="KEGG" id="sgrg:L0C25_14035"/>